<accession>D1CAG1</accession>
<dbReference type="CAZy" id="GT4">
    <property type="family name" value="Glycosyltransferase Family 4"/>
</dbReference>
<dbReference type="PANTHER" id="PTHR45947:SF3">
    <property type="entry name" value="SULFOQUINOVOSYL TRANSFERASE SQD2"/>
    <property type="match status" value="1"/>
</dbReference>
<dbReference type="STRING" id="479434.Sthe_3404"/>
<dbReference type="Pfam" id="PF13439">
    <property type="entry name" value="Glyco_transf_4"/>
    <property type="match status" value="1"/>
</dbReference>
<dbReference type="HOGENOM" id="CLU_752170_0_0_0"/>
<dbReference type="SUPFAM" id="SSF53756">
    <property type="entry name" value="UDP-Glycosyltransferase/glycogen phosphorylase"/>
    <property type="match status" value="1"/>
</dbReference>
<sequence>MKIGLILPAFSASDRDWAIPVLLTLVRALAARHDVRVFPLRYPFAARPYVVDQAAVFPIGGGNARGAARLPLLRRAMATVVRAHHTEPFDVLHALWADEPGFVAVAAGHRLGIPTVVSLAGGELVHLRDIGYGGQASRLNRWLARVALRRATHVTAGSTTLAHLAARHVPHRRPTLLPLGVDTELFTPAATPSRSDGPRLLHVASLVPVKDQATLLRACSLLTRSFPGLHLDIVGEGPLRSDLDALGARLGIGDRITFRGAVAHDCLPALYRAADLLVLSSRYEAQAMVVLEAAACGLPVVGTAVGMLPDLGPAARTVPPGHPAALAAALRDVLADPAQRHAMRRAALEAVASRYTMAHTVAALEKLYQTPRCPCPPHDRA</sequence>
<dbReference type="EMBL" id="CP001824">
    <property type="protein sequence ID" value="ACZ40804.1"/>
    <property type="molecule type" value="Genomic_DNA"/>
</dbReference>
<dbReference type="InterPro" id="IPR001296">
    <property type="entry name" value="Glyco_trans_1"/>
</dbReference>
<evidence type="ECO:0000313" key="3">
    <source>
        <dbReference type="EMBL" id="ACZ40804.1"/>
    </source>
</evidence>
<dbReference type="eggNOG" id="COG0438">
    <property type="taxonomic scope" value="Bacteria"/>
</dbReference>
<evidence type="ECO:0000313" key="4">
    <source>
        <dbReference type="Proteomes" id="UP000002027"/>
    </source>
</evidence>
<name>D1CAG1_SPHTD</name>
<reference evidence="3 4" key="2">
    <citation type="journal article" date="2010" name="Stand. Genomic Sci.">
        <title>Complete genome sequence of Desulfohalobium retbaense type strain (HR(100)).</title>
        <authorList>
            <person name="Spring S."/>
            <person name="Nolan M."/>
            <person name="Lapidus A."/>
            <person name="Glavina Del Rio T."/>
            <person name="Copeland A."/>
            <person name="Tice H."/>
            <person name="Cheng J.F."/>
            <person name="Lucas S."/>
            <person name="Land M."/>
            <person name="Chen F."/>
            <person name="Bruce D."/>
            <person name="Goodwin L."/>
            <person name="Pitluck S."/>
            <person name="Ivanova N."/>
            <person name="Mavromatis K."/>
            <person name="Mikhailova N."/>
            <person name="Pati A."/>
            <person name="Chen A."/>
            <person name="Palaniappan K."/>
            <person name="Hauser L."/>
            <person name="Chang Y.J."/>
            <person name="Jeffries C.D."/>
            <person name="Munk C."/>
            <person name="Kiss H."/>
            <person name="Chain P."/>
            <person name="Han C."/>
            <person name="Brettin T."/>
            <person name="Detter J.C."/>
            <person name="Schuler E."/>
            <person name="Goker M."/>
            <person name="Rohde M."/>
            <person name="Bristow J."/>
            <person name="Eisen J.A."/>
            <person name="Markowitz V."/>
            <person name="Hugenholtz P."/>
            <person name="Kyrpides N.C."/>
            <person name="Klenk H.P."/>
        </authorList>
    </citation>
    <scope>NUCLEOTIDE SEQUENCE [LARGE SCALE GENOMIC DNA]</scope>
    <source>
        <strain evidence="4">ATCC 49802 / DSM 20745 / S 6022</strain>
    </source>
</reference>
<dbReference type="PANTHER" id="PTHR45947">
    <property type="entry name" value="SULFOQUINOVOSYL TRANSFERASE SQD2"/>
    <property type="match status" value="1"/>
</dbReference>
<keyword evidence="4" id="KW-1185">Reference proteome</keyword>
<proteinExistence type="predicted"/>
<feature type="domain" description="Glycosyl transferase family 1" evidence="1">
    <location>
        <begin position="190"/>
        <end position="347"/>
    </location>
</feature>
<dbReference type="Proteomes" id="UP000002027">
    <property type="component" value="Chromosome 2"/>
</dbReference>
<dbReference type="Pfam" id="PF00534">
    <property type="entry name" value="Glycos_transf_1"/>
    <property type="match status" value="1"/>
</dbReference>
<dbReference type="OrthoDB" id="9795068at2"/>
<keyword evidence="3" id="KW-0808">Transferase</keyword>
<dbReference type="InParanoid" id="D1CAG1"/>
<dbReference type="Gene3D" id="3.40.50.2000">
    <property type="entry name" value="Glycogen Phosphorylase B"/>
    <property type="match status" value="2"/>
</dbReference>
<dbReference type="KEGG" id="sti:Sthe_3404"/>
<reference evidence="4" key="1">
    <citation type="submission" date="2009-11" db="EMBL/GenBank/DDBJ databases">
        <title>The complete chromosome 2 of Sphaerobacter thermophilus DSM 20745.</title>
        <authorList>
            <person name="Lucas S."/>
            <person name="Copeland A."/>
            <person name="Lapidus A."/>
            <person name="Glavina del Rio T."/>
            <person name="Dalin E."/>
            <person name="Tice H."/>
            <person name="Bruce D."/>
            <person name="Goodwin L."/>
            <person name="Pitluck S."/>
            <person name="Kyrpides N."/>
            <person name="Mavromatis K."/>
            <person name="Ivanova N."/>
            <person name="Mikhailova N."/>
            <person name="LaButti K.M."/>
            <person name="Clum A."/>
            <person name="Sun H.I."/>
            <person name="Brettin T."/>
            <person name="Detter J.C."/>
            <person name="Han C."/>
            <person name="Larimer F."/>
            <person name="Land M."/>
            <person name="Hauser L."/>
            <person name="Markowitz V."/>
            <person name="Cheng J.F."/>
            <person name="Hugenholtz P."/>
            <person name="Woyke T."/>
            <person name="Wu D."/>
            <person name="Steenblock K."/>
            <person name="Schneider S."/>
            <person name="Pukall R."/>
            <person name="Goeker M."/>
            <person name="Klenk H.P."/>
            <person name="Eisen J.A."/>
        </authorList>
    </citation>
    <scope>NUCLEOTIDE SEQUENCE [LARGE SCALE GENOMIC DNA]</scope>
    <source>
        <strain evidence="4">ATCC 49802 / DSM 20745 / S 6022</strain>
    </source>
</reference>
<feature type="domain" description="Glycosyltransferase subfamily 4-like N-terminal" evidence="2">
    <location>
        <begin position="21"/>
        <end position="184"/>
    </location>
</feature>
<organism evidence="3 4">
    <name type="scientific">Sphaerobacter thermophilus (strain ATCC 49802 / DSM 20745 / KCCM 41009 / NCIMB 13125 / S 6022)</name>
    <dbReference type="NCBI Taxonomy" id="479434"/>
    <lineage>
        <taxon>Bacteria</taxon>
        <taxon>Pseudomonadati</taxon>
        <taxon>Thermomicrobiota</taxon>
        <taxon>Thermomicrobia</taxon>
        <taxon>Sphaerobacterales</taxon>
        <taxon>Sphaerobacterineae</taxon>
        <taxon>Sphaerobacteraceae</taxon>
        <taxon>Sphaerobacter</taxon>
    </lineage>
</organism>
<evidence type="ECO:0000259" key="1">
    <source>
        <dbReference type="Pfam" id="PF00534"/>
    </source>
</evidence>
<dbReference type="InterPro" id="IPR050194">
    <property type="entry name" value="Glycosyltransferase_grp1"/>
</dbReference>
<dbReference type="AlphaFoldDB" id="D1CAG1"/>
<dbReference type="GO" id="GO:0016758">
    <property type="term" value="F:hexosyltransferase activity"/>
    <property type="evidence" value="ECO:0007669"/>
    <property type="project" value="TreeGrafter"/>
</dbReference>
<gene>
    <name evidence="3" type="ordered locus">Sthe_3404</name>
</gene>
<dbReference type="RefSeq" id="WP_012873839.1">
    <property type="nucleotide sequence ID" value="NC_013524.1"/>
</dbReference>
<dbReference type="InterPro" id="IPR028098">
    <property type="entry name" value="Glyco_trans_4-like_N"/>
</dbReference>
<evidence type="ECO:0000259" key="2">
    <source>
        <dbReference type="Pfam" id="PF13439"/>
    </source>
</evidence>
<protein>
    <submittedName>
        <fullName evidence="3">Glycosyl transferase group 1</fullName>
    </submittedName>
</protein>